<reference evidence="2 3" key="1">
    <citation type="submission" date="2013-06" db="EMBL/GenBank/DDBJ databases">
        <authorList>
            <person name="Weinstock G."/>
            <person name="Sodergren E."/>
            <person name="Lobos E.A."/>
            <person name="Fulton L."/>
            <person name="Fulton R."/>
            <person name="Courtney L."/>
            <person name="Fronick C."/>
            <person name="O'Laughlin M."/>
            <person name="Godfrey J."/>
            <person name="Wilson R.M."/>
            <person name="Miner T."/>
            <person name="Farmer C."/>
            <person name="Delehaunty K."/>
            <person name="Cordes M."/>
            <person name="Minx P."/>
            <person name="Tomlinson C."/>
            <person name="Chen J."/>
            <person name="Wollam A."/>
            <person name="Pepin K.H."/>
            <person name="Bhonagiri V."/>
            <person name="Zhang X."/>
            <person name="Warren W."/>
            <person name="Mitreva M."/>
            <person name="Mardis E.R."/>
            <person name="Wilson R.K."/>
        </authorList>
    </citation>
    <scope>NUCLEOTIDE SEQUENCE [LARGE SCALE GENOMIC DNA]</scope>
    <source>
        <strain evidence="2 3">JCP8017A</strain>
    </source>
</reference>
<feature type="region of interest" description="Disordered" evidence="1">
    <location>
        <begin position="120"/>
        <end position="152"/>
    </location>
</feature>
<proteinExistence type="predicted"/>
<feature type="compositionally biased region" description="Low complexity" evidence="1">
    <location>
        <begin position="127"/>
        <end position="142"/>
    </location>
</feature>
<dbReference type="PANTHER" id="PTHR34374:SF1">
    <property type="entry name" value="LARGE RIBOSOMAL RNA SUBUNIT ACCUMULATION PROTEIN YCED HOMOLOG 1, CHLOROPLASTIC"/>
    <property type="match status" value="1"/>
</dbReference>
<dbReference type="PATRIC" id="fig|1261062.4.peg.940"/>
<dbReference type="PANTHER" id="PTHR34374">
    <property type="entry name" value="LARGE RIBOSOMAL RNA SUBUNIT ACCUMULATION PROTEIN YCED HOMOLOG 1, CHLOROPLASTIC"/>
    <property type="match status" value="1"/>
</dbReference>
<evidence type="ECO:0000256" key="1">
    <source>
        <dbReference type="SAM" id="MobiDB-lite"/>
    </source>
</evidence>
<dbReference type="HOGENOM" id="CLU_100236_0_0_11"/>
<evidence type="ECO:0000313" key="3">
    <source>
        <dbReference type="Proteomes" id="UP000015779"/>
    </source>
</evidence>
<dbReference type="InterPro" id="IPR003772">
    <property type="entry name" value="YceD"/>
</dbReference>
<dbReference type="Proteomes" id="UP000015779">
    <property type="component" value="Unassembled WGS sequence"/>
</dbReference>
<evidence type="ECO:0000313" key="2">
    <source>
        <dbReference type="EMBL" id="EPI51605.1"/>
    </source>
</evidence>
<dbReference type="AlphaFoldDB" id="T2PJT2"/>
<gene>
    <name evidence="2" type="ORF">HMPREF1577_01024</name>
</gene>
<protein>
    <submittedName>
        <fullName evidence="2">Putative ACR</fullName>
    </submittedName>
</protein>
<accession>T2PJT2</accession>
<comment type="caution">
    <text evidence="2">The sequence shown here is derived from an EMBL/GenBank/DDBJ whole genome shotgun (WGS) entry which is preliminary data.</text>
</comment>
<dbReference type="EMBL" id="ATJN01000060">
    <property type="protein sequence ID" value="EPI51605.1"/>
    <property type="molecule type" value="Genomic_DNA"/>
</dbReference>
<sequence>MKNLTAKAVKEATTKGIKMTSHPSQSLWAVPVAQMAARAGSSMQLHRAFPAPEGIGDSVIGVKPGSDVTVDGNFDSVVDGLMFQGTITARVHAECSRCLMPLHRDWPVDVCAFFARVESGKGGKSANGGARSNNSNNSNNSNDDLEDADIWDEGDDSGNVYPLVGGGDFADIEALIRDTMVSELPLKPLCELDCKGLCSQCGENLNEHPEHHHDVTDIRFAALEGLKEKLEKSQNRG</sequence>
<dbReference type="Pfam" id="PF02620">
    <property type="entry name" value="YceD"/>
    <property type="match status" value="1"/>
</dbReference>
<organism evidence="2 3">
    <name type="scientific">Gardnerella pickettii JCP8017A</name>
    <dbReference type="NCBI Taxonomy" id="1261062"/>
    <lineage>
        <taxon>Bacteria</taxon>
        <taxon>Bacillati</taxon>
        <taxon>Actinomycetota</taxon>
        <taxon>Actinomycetes</taxon>
        <taxon>Bifidobacteriales</taxon>
        <taxon>Bifidobacteriaceae</taxon>
        <taxon>Gardnerella</taxon>
        <taxon>Gardnerella pickettii</taxon>
    </lineage>
</organism>
<name>T2PJT2_9BIFI</name>
<feature type="compositionally biased region" description="Acidic residues" evidence="1">
    <location>
        <begin position="143"/>
        <end position="152"/>
    </location>
</feature>